<keyword evidence="3 6" id="KW-0808">Transferase</keyword>
<keyword evidence="7" id="KW-1185">Reference proteome</keyword>
<evidence type="ECO:0000313" key="6">
    <source>
        <dbReference type="EMBL" id="SFF07725.1"/>
    </source>
</evidence>
<evidence type="ECO:0000256" key="3">
    <source>
        <dbReference type="ARBA" id="ARBA00022679"/>
    </source>
</evidence>
<dbReference type="Pfam" id="PF00535">
    <property type="entry name" value="Glycos_transf_2"/>
    <property type="match status" value="1"/>
</dbReference>
<dbReference type="InterPro" id="IPR050834">
    <property type="entry name" value="Glycosyltransf_2"/>
</dbReference>
<dbReference type="InterPro" id="IPR001173">
    <property type="entry name" value="Glyco_trans_2-like"/>
</dbReference>
<dbReference type="Gene3D" id="3.90.550.10">
    <property type="entry name" value="Spore Coat Polysaccharide Biosynthesis Protein SpsA, Chain A"/>
    <property type="match status" value="1"/>
</dbReference>
<dbReference type="EMBL" id="FONY01000015">
    <property type="protein sequence ID" value="SFF07725.1"/>
    <property type="molecule type" value="Genomic_DNA"/>
</dbReference>
<evidence type="ECO:0000256" key="2">
    <source>
        <dbReference type="ARBA" id="ARBA00022676"/>
    </source>
</evidence>
<keyword evidence="2" id="KW-0328">Glycosyltransferase</keyword>
<evidence type="ECO:0000313" key="7">
    <source>
        <dbReference type="Proteomes" id="UP000199513"/>
    </source>
</evidence>
<comment type="similarity">
    <text evidence="1">Belongs to the glycosyltransferase 2 family.</text>
</comment>
<dbReference type="OrthoDB" id="9815829at2"/>
<dbReference type="PANTHER" id="PTHR43685">
    <property type="entry name" value="GLYCOSYLTRANSFERASE"/>
    <property type="match status" value="1"/>
</dbReference>
<protein>
    <submittedName>
        <fullName evidence="6">Glycosyl transferase family 2</fullName>
    </submittedName>
</protein>
<name>A0A1I2FR06_9BACT</name>
<organism evidence="6 7">
    <name type="scientific">Thermoflexibacter ruber</name>
    <dbReference type="NCBI Taxonomy" id="1003"/>
    <lineage>
        <taxon>Bacteria</taxon>
        <taxon>Pseudomonadati</taxon>
        <taxon>Bacteroidota</taxon>
        <taxon>Cytophagia</taxon>
        <taxon>Cytophagales</taxon>
        <taxon>Thermoflexibacteraceae</taxon>
        <taxon>Thermoflexibacter</taxon>
    </lineage>
</organism>
<gene>
    <name evidence="6" type="ORF">SAMN04488541_10156</name>
</gene>
<dbReference type="PANTHER" id="PTHR43685:SF5">
    <property type="entry name" value="GLYCOSYLTRANSFERASE EPSE-RELATED"/>
    <property type="match status" value="1"/>
</dbReference>
<dbReference type="InterPro" id="IPR029044">
    <property type="entry name" value="Nucleotide-diphossugar_trans"/>
</dbReference>
<evidence type="ECO:0000256" key="1">
    <source>
        <dbReference type="ARBA" id="ARBA00006739"/>
    </source>
</evidence>
<reference evidence="6 7" key="1">
    <citation type="submission" date="2016-10" db="EMBL/GenBank/DDBJ databases">
        <authorList>
            <person name="de Groot N.N."/>
        </authorList>
    </citation>
    <scope>NUCLEOTIDE SEQUENCE [LARGE SCALE GENOMIC DNA]</scope>
    <source>
        <strain>GEY</strain>
        <strain evidence="7">DSM 9560</strain>
    </source>
</reference>
<dbReference type="SUPFAM" id="SSF53448">
    <property type="entry name" value="Nucleotide-diphospho-sugar transferases"/>
    <property type="match status" value="1"/>
</dbReference>
<evidence type="ECO:0000259" key="5">
    <source>
        <dbReference type="Pfam" id="PF00535"/>
    </source>
</evidence>
<feature type="domain" description="Glycosyltransferase 2-like" evidence="5">
    <location>
        <begin position="4"/>
        <end position="167"/>
    </location>
</feature>
<keyword evidence="4" id="KW-1133">Transmembrane helix</keyword>
<accession>A0A1I2FR06</accession>
<keyword evidence="4" id="KW-0472">Membrane</keyword>
<dbReference type="GO" id="GO:0016757">
    <property type="term" value="F:glycosyltransferase activity"/>
    <property type="evidence" value="ECO:0007669"/>
    <property type="project" value="UniProtKB-KW"/>
</dbReference>
<proteinExistence type="inferred from homology"/>
<dbReference type="STRING" id="1003.SAMN04488541_10156"/>
<dbReference type="Proteomes" id="UP000199513">
    <property type="component" value="Unassembled WGS sequence"/>
</dbReference>
<dbReference type="AlphaFoldDB" id="A0A1I2FR06"/>
<feature type="transmembrane region" description="Helical" evidence="4">
    <location>
        <begin position="284"/>
        <end position="302"/>
    </location>
</feature>
<sequence>MKISVVMSVYNGEDFLAEAIESVLNQSYKDFEFIIVDDGSTDSTPRILAKYQTLDQRIIIDSHANMGLANSLNRAIDTAKGEWIARIDADDIMMPNRLEEQLRFIEANPEVDVVATWVYYIDEHSKVFRLLDFPKDLVTWEDNQRYFKENKGVGVIHPSVMYRKASFLKVGGYRNVNPGQDTDLWFRMQERGLMFAVIHKPLTKYRASQNSIVISQKLAQRYHYQWTLHNMLRRRQGLPEIGKKEFMRHILSSPFGKNFAIHQEVLFRHFSKKAILALSRKNNLLLILYACVLFIISPIKTLNKILLQMNRKNRSKETLFISEDF</sequence>
<evidence type="ECO:0000256" key="4">
    <source>
        <dbReference type="SAM" id="Phobius"/>
    </source>
</evidence>
<keyword evidence="4" id="KW-0812">Transmembrane</keyword>